<evidence type="ECO:0000313" key="3">
    <source>
        <dbReference type="Proteomes" id="UP000199208"/>
    </source>
</evidence>
<dbReference type="InterPro" id="IPR013022">
    <property type="entry name" value="Xyl_isomerase-like_TIM-brl"/>
</dbReference>
<evidence type="ECO:0000313" key="2">
    <source>
        <dbReference type="EMBL" id="SCZ79114.1"/>
    </source>
</evidence>
<feature type="domain" description="Xylose isomerase-like TIM barrel" evidence="1">
    <location>
        <begin position="41"/>
        <end position="255"/>
    </location>
</feature>
<gene>
    <name evidence="2" type="ORF">SAMN03080599_01601</name>
</gene>
<keyword evidence="2" id="KW-0413">Isomerase</keyword>
<keyword evidence="3" id="KW-1185">Reference proteome</keyword>
<dbReference type="GO" id="GO:0016853">
    <property type="term" value="F:isomerase activity"/>
    <property type="evidence" value="ECO:0007669"/>
    <property type="project" value="UniProtKB-KW"/>
</dbReference>
<dbReference type="Gene3D" id="3.20.20.150">
    <property type="entry name" value="Divalent-metal-dependent TIM barrel enzymes"/>
    <property type="match status" value="1"/>
</dbReference>
<protein>
    <submittedName>
        <fullName evidence="2">Sugar phosphate isomerase/epimerase</fullName>
    </submittedName>
</protein>
<dbReference type="SUPFAM" id="SSF51658">
    <property type="entry name" value="Xylose isomerase-like"/>
    <property type="match status" value="1"/>
</dbReference>
<organism evidence="2 3">
    <name type="scientific">Acidaminobacter hydrogenoformans DSM 2784</name>
    <dbReference type="NCBI Taxonomy" id="1120920"/>
    <lineage>
        <taxon>Bacteria</taxon>
        <taxon>Bacillati</taxon>
        <taxon>Bacillota</taxon>
        <taxon>Clostridia</taxon>
        <taxon>Peptostreptococcales</taxon>
        <taxon>Acidaminobacteraceae</taxon>
        <taxon>Acidaminobacter</taxon>
    </lineage>
</organism>
<accession>A0A1G5RYC0</accession>
<proteinExistence type="predicted"/>
<dbReference type="Pfam" id="PF01261">
    <property type="entry name" value="AP_endonuc_2"/>
    <property type="match status" value="1"/>
</dbReference>
<dbReference type="RefSeq" id="WP_092590379.1">
    <property type="nucleotide sequence ID" value="NZ_FMWL01000006.1"/>
</dbReference>
<dbReference type="Proteomes" id="UP000199208">
    <property type="component" value="Unassembled WGS sequence"/>
</dbReference>
<dbReference type="OrthoDB" id="1705339at2"/>
<name>A0A1G5RYC0_9FIRM</name>
<reference evidence="2 3" key="1">
    <citation type="submission" date="2016-10" db="EMBL/GenBank/DDBJ databases">
        <authorList>
            <person name="de Groot N.N."/>
        </authorList>
    </citation>
    <scope>NUCLEOTIDE SEQUENCE [LARGE SCALE GENOMIC DNA]</scope>
    <source>
        <strain evidence="2 3">DSM 2784</strain>
    </source>
</reference>
<dbReference type="AlphaFoldDB" id="A0A1G5RYC0"/>
<dbReference type="InterPro" id="IPR036237">
    <property type="entry name" value="Xyl_isomerase-like_sf"/>
</dbReference>
<evidence type="ECO:0000259" key="1">
    <source>
        <dbReference type="Pfam" id="PF01261"/>
    </source>
</evidence>
<dbReference type="STRING" id="1120920.SAMN03080599_01601"/>
<sequence length="316" mass="36253">MDRIKESTHQIMPETAALRQIPGRPGRGLGSNTNNAAVGTLARLGFTRIEVCLGRHRPYHDMLSGIFADLEEAEIHGMAYTIHLPLCLYDWFPFDYLDGYYLDPDPQKRALAFRFLEENLRQLTQRYKPDYYVIHFPGIYRNAYLGLDFQGILHESLEKLQSLAEHFGTILALEYFGSNQNFNRPEQWVEALTGYSRLAPLLDTGHLYFSCLMNGIDFDQAIQQLGPHCVGFHIWTVQGTEYYGNSHFYRQYHHVVPHPGQLRAEGWAFEPGEVYRKLRTFDAPLVVEASSLFGGPDYYFEGLRYAAACYLGGDCE</sequence>
<dbReference type="EMBL" id="FMWL01000006">
    <property type="protein sequence ID" value="SCZ79114.1"/>
    <property type="molecule type" value="Genomic_DNA"/>
</dbReference>